<dbReference type="VEuPathDB" id="TriTrypDB:TcIL3000.11.780"/>
<dbReference type="Gene3D" id="3.80.10.10">
    <property type="entry name" value="Ribonuclease Inhibitor"/>
    <property type="match status" value="2"/>
</dbReference>
<feature type="coiled-coil region" evidence="3">
    <location>
        <begin position="441"/>
        <end position="496"/>
    </location>
</feature>
<protein>
    <submittedName>
        <fullName evidence="4">Putative leucine-rich repeat protein (LRRP)</fullName>
    </submittedName>
</protein>
<sequence length="860" mass="97371">MPNLSSLNVHMNAISRLECLGNLQNLTELDVSANELRIIDEKAFVCLSRLRHLNLSSNCLTSLCGFRHLPSLEWLSLSFNELNSVEELQRLPSPQKLAYLDVCGNKIPTSVKLLKSLEKCCDLKELRVEVPRVSLLLPTLQPQVELRDNPFCKTEPKYVDRILAHFRNLTKLNGVPCGCDLTEELHGRSHPGAAVEEVTDGGRWIGNGYHLSGLVASGASPDVCSVDQLCNGRRDEGFSLRGGVMLTSGTLDAKRSDVNETSECDGSGSFLNIVETDPSTAERGRGECVSRAVSTDLSFPTNKIVHLLTEDDAAAQQALREENKRLAMGLKRLQEQLVLRVTIEGDLRRAVEDSRQVYAATMETSEREVRRLGLQVDALKDELSRRAQEAEMVERRHRAAFEKLRSRHIELQEQNKREISRTAWEWENKLSQAHKEASNGLAELQGKLDLALQKNEWLQQQDKGVERRIRELQEETQAYKAELLVLERRLKMYKEQQLMAEVEFSSRRELEAMAADTLSACVADYMRRWHRHEQSLLASHCSNQRAWQEYATSLQKHYEEMLSNFHANMTTRVSRAEVGCDPIVDGSNVNDHKEEIHKLQVALSASQESQKLISSENERLLARMVANEKELLNSANIIQELQDAARAAKEKFELERDNLHRTLHNLQDSMKKKDATLKEVEMEAKMKIDEKRAIISKLETRLDDAEEALETQRQKAARLARVEEELQQLKGEFDAVQAQQPTSAITEQLHLAGLLEALNDTKQKLAASTVREHQQSLKLTRAAETLMLVRGQLARVDEVNISLTRELGERDAALREAEAEKQRLQRQWHDAQETARLRQQLTLQTLSQLMAGGVEGALGS</sequence>
<keyword evidence="2" id="KW-0677">Repeat</keyword>
<dbReference type="SUPFAM" id="SSF52058">
    <property type="entry name" value="L domain-like"/>
    <property type="match status" value="1"/>
</dbReference>
<dbReference type="InterPro" id="IPR003591">
    <property type="entry name" value="Leu-rich_rpt_typical-subtyp"/>
</dbReference>
<dbReference type="PANTHER" id="PTHR15454">
    <property type="entry name" value="NISCHARIN RELATED"/>
    <property type="match status" value="1"/>
</dbReference>
<feature type="coiled-coil region" evidence="3">
    <location>
        <begin position="807"/>
        <end position="834"/>
    </location>
</feature>
<dbReference type="EMBL" id="HE575324">
    <property type="protein sequence ID" value="CCC94697.1"/>
    <property type="molecule type" value="Genomic_DNA"/>
</dbReference>
<dbReference type="PANTHER" id="PTHR15454:SF34">
    <property type="entry name" value="LEUCINE-RICH REPEAT AND COILED-COIL DOMAIN-CONTAINING PROTEIN 1"/>
    <property type="match status" value="1"/>
</dbReference>
<dbReference type="SMART" id="SM00369">
    <property type="entry name" value="LRR_TYP"/>
    <property type="match status" value="4"/>
</dbReference>
<dbReference type="SMART" id="SM00365">
    <property type="entry name" value="LRR_SD22"/>
    <property type="match status" value="4"/>
</dbReference>
<organism evidence="4">
    <name type="scientific">Trypanosoma congolense (strain IL3000)</name>
    <dbReference type="NCBI Taxonomy" id="1068625"/>
    <lineage>
        <taxon>Eukaryota</taxon>
        <taxon>Discoba</taxon>
        <taxon>Euglenozoa</taxon>
        <taxon>Kinetoplastea</taxon>
        <taxon>Metakinetoplastina</taxon>
        <taxon>Trypanosomatida</taxon>
        <taxon>Trypanosomatidae</taxon>
        <taxon>Trypanosoma</taxon>
        <taxon>Nannomonas</taxon>
    </lineage>
</organism>
<proteinExistence type="predicted"/>
<name>G0UZ78_TRYCI</name>
<dbReference type="PROSITE" id="PS51450">
    <property type="entry name" value="LRR"/>
    <property type="match status" value="3"/>
</dbReference>
<keyword evidence="1" id="KW-0433">Leucine-rich repeat</keyword>
<feature type="coiled-coil region" evidence="3">
    <location>
        <begin position="362"/>
        <end position="396"/>
    </location>
</feature>
<gene>
    <name evidence="4" type="ORF">TCIL3000_11_780</name>
</gene>
<dbReference type="InterPro" id="IPR032675">
    <property type="entry name" value="LRR_dom_sf"/>
</dbReference>
<dbReference type="AlphaFoldDB" id="G0UZ78"/>
<evidence type="ECO:0000313" key="4">
    <source>
        <dbReference type="EMBL" id="CCC94697.1"/>
    </source>
</evidence>
<accession>G0UZ78</accession>
<dbReference type="Pfam" id="PF13855">
    <property type="entry name" value="LRR_8"/>
    <property type="match status" value="1"/>
</dbReference>
<reference evidence="4" key="1">
    <citation type="journal article" date="2012" name="Proc. Natl. Acad. Sci. U.S.A.">
        <title>Antigenic diversity is generated by distinct evolutionary mechanisms in African trypanosome species.</title>
        <authorList>
            <person name="Jackson A.P."/>
            <person name="Berry A."/>
            <person name="Aslett M."/>
            <person name="Allison H.C."/>
            <person name="Burton P."/>
            <person name="Vavrova-Anderson J."/>
            <person name="Brown R."/>
            <person name="Browne H."/>
            <person name="Corton N."/>
            <person name="Hauser H."/>
            <person name="Gamble J."/>
            <person name="Gilderthorp R."/>
            <person name="Marcello L."/>
            <person name="McQuillan J."/>
            <person name="Otto T.D."/>
            <person name="Quail M.A."/>
            <person name="Sanders M.J."/>
            <person name="van Tonder A."/>
            <person name="Ginger M.L."/>
            <person name="Field M.C."/>
            <person name="Barry J.D."/>
            <person name="Hertz-Fowler C."/>
            <person name="Berriman M."/>
        </authorList>
    </citation>
    <scope>NUCLEOTIDE SEQUENCE</scope>
    <source>
        <strain evidence="4">IL3000</strain>
    </source>
</reference>
<dbReference type="InterPro" id="IPR001611">
    <property type="entry name" value="Leu-rich_rpt"/>
</dbReference>
<evidence type="ECO:0000256" key="2">
    <source>
        <dbReference type="ARBA" id="ARBA00022737"/>
    </source>
</evidence>
<evidence type="ECO:0000256" key="1">
    <source>
        <dbReference type="ARBA" id="ARBA00022614"/>
    </source>
</evidence>
<keyword evidence="3" id="KW-0175">Coiled coil</keyword>
<feature type="coiled-coil region" evidence="3">
    <location>
        <begin position="631"/>
        <end position="739"/>
    </location>
</feature>
<dbReference type="GO" id="GO:0005737">
    <property type="term" value="C:cytoplasm"/>
    <property type="evidence" value="ECO:0007669"/>
    <property type="project" value="TreeGrafter"/>
</dbReference>
<evidence type="ECO:0000256" key="3">
    <source>
        <dbReference type="SAM" id="Coils"/>
    </source>
</evidence>